<feature type="non-terminal residue" evidence="3">
    <location>
        <position position="211"/>
    </location>
</feature>
<sequence length="211" mass="23913">MQIQSLLNPLSEPLPPGRVSPQRSAPESTRPQSHRPAQARESSEHPSSQFKYDSLSTQRPAKLPKDAPIFKERKPRGRVNFAPYEAGTGKEMAAQHKKFRIFPVGRIGEYCRPIPYSSDKKSFWSKTGREGFEVFQYTFQLPGEDKKYTVMWDYNIGLVRITPFFKACKYSKTTPAKVLNVNPGLRDISHSITGGALVAQGYWMPFRCAQA</sequence>
<reference evidence="5" key="2">
    <citation type="submission" date="2020-04" db="EMBL/GenBank/DDBJ databases">
        <authorList>
            <consortium name="NCBI Genome Project"/>
        </authorList>
    </citation>
    <scope>NUCLEOTIDE SEQUENCE</scope>
    <source>
        <strain evidence="5">CBS 781.70</strain>
    </source>
</reference>
<dbReference type="AlphaFoldDB" id="A0A6G1G7B7"/>
<feature type="domain" description="HTH APSES-type" evidence="2">
    <location>
        <begin position="121"/>
        <end position="211"/>
    </location>
</feature>
<dbReference type="GeneID" id="54416802"/>
<dbReference type="Gene3D" id="3.10.260.10">
    <property type="entry name" value="Transcription regulator HTH, APSES-type DNA-binding domain"/>
    <property type="match status" value="1"/>
</dbReference>
<dbReference type="GO" id="GO:0030907">
    <property type="term" value="C:MBF transcription complex"/>
    <property type="evidence" value="ECO:0007669"/>
    <property type="project" value="TreeGrafter"/>
</dbReference>
<organism evidence="3">
    <name type="scientific">Eremomyces bilateralis CBS 781.70</name>
    <dbReference type="NCBI Taxonomy" id="1392243"/>
    <lineage>
        <taxon>Eukaryota</taxon>
        <taxon>Fungi</taxon>
        <taxon>Dikarya</taxon>
        <taxon>Ascomycota</taxon>
        <taxon>Pezizomycotina</taxon>
        <taxon>Dothideomycetes</taxon>
        <taxon>Dothideomycetes incertae sedis</taxon>
        <taxon>Eremomycetales</taxon>
        <taxon>Eremomycetaceae</taxon>
        <taxon>Eremomyces</taxon>
    </lineage>
</organism>
<dbReference type="EMBL" id="ML975154">
    <property type="protein sequence ID" value="KAF1813790.1"/>
    <property type="molecule type" value="Genomic_DNA"/>
</dbReference>
<dbReference type="PANTHER" id="PTHR43828:SF5">
    <property type="entry name" value="TRANSCRIPTIONAL REPRESSOR XBP1"/>
    <property type="match status" value="1"/>
</dbReference>
<evidence type="ECO:0000259" key="2">
    <source>
        <dbReference type="PROSITE" id="PS51299"/>
    </source>
</evidence>
<dbReference type="GO" id="GO:0000981">
    <property type="term" value="F:DNA-binding transcription factor activity, RNA polymerase II-specific"/>
    <property type="evidence" value="ECO:0007669"/>
    <property type="project" value="UniProtKB-ARBA"/>
</dbReference>
<dbReference type="InterPro" id="IPR003163">
    <property type="entry name" value="Tscrpt_reg_HTH_APSES-type"/>
</dbReference>
<gene>
    <name evidence="3 5" type="ORF">P152DRAFT_394050</name>
</gene>
<feature type="compositionally biased region" description="Low complexity" evidence="1">
    <location>
        <begin position="1"/>
        <end position="11"/>
    </location>
</feature>
<proteinExistence type="predicted"/>
<accession>A0A6G1G7B7</accession>
<protein>
    <recommendedName>
        <fullName evidence="2">HTH APSES-type domain-containing protein</fullName>
    </recommendedName>
</protein>
<dbReference type="GO" id="GO:0003677">
    <property type="term" value="F:DNA binding"/>
    <property type="evidence" value="ECO:0007669"/>
    <property type="project" value="InterPro"/>
</dbReference>
<feature type="region of interest" description="Disordered" evidence="1">
    <location>
        <begin position="1"/>
        <end position="74"/>
    </location>
</feature>
<evidence type="ECO:0000313" key="3">
    <source>
        <dbReference type="EMBL" id="KAF1813790.1"/>
    </source>
</evidence>
<reference evidence="5" key="3">
    <citation type="submission" date="2025-04" db="UniProtKB">
        <authorList>
            <consortium name="RefSeq"/>
        </authorList>
    </citation>
    <scope>IDENTIFICATION</scope>
    <source>
        <strain evidence="5">CBS 781.70</strain>
    </source>
</reference>
<evidence type="ECO:0000313" key="5">
    <source>
        <dbReference type="RefSeq" id="XP_033535421.1"/>
    </source>
</evidence>
<name>A0A6G1G7B7_9PEZI</name>
<dbReference type="PROSITE" id="PS51299">
    <property type="entry name" value="HTH_APSES"/>
    <property type="match status" value="1"/>
</dbReference>
<keyword evidence="4" id="KW-1185">Reference proteome</keyword>
<feature type="compositionally biased region" description="Basic and acidic residues" evidence="1">
    <location>
        <begin position="63"/>
        <end position="72"/>
    </location>
</feature>
<dbReference type="PANTHER" id="PTHR43828">
    <property type="entry name" value="ASPARAGINASE"/>
    <property type="match status" value="1"/>
</dbReference>
<dbReference type="RefSeq" id="XP_033535421.1">
    <property type="nucleotide sequence ID" value="XM_033676232.1"/>
</dbReference>
<evidence type="ECO:0000313" key="4">
    <source>
        <dbReference type="Proteomes" id="UP000504638"/>
    </source>
</evidence>
<dbReference type="InterPro" id="IPR036887">
    <property type="entry name" value="HTH_APSES_sf"/>
</dbReference>
<feature type="compositionally biased region" description="Polar residues" evidence="1">
    <location>
        <begin position="21"/>
        <end position="31"/>
    </location>
</feature>
<dbReference type="OrthoDB" id="5562739at2759"/>
<feature type="compositionally biased region" description="Polar residues" evidence="1">
    <location>
        <begin position="45"/>
        <end position="59"/>
    </location>
</feature>
<dbReference type="InterPro" id="IPR051642">
    <property type="entry name" value="SWI6-like"/>
</dbReference>
<dbReference type="SUPFAM" id="SSF54616">
    <property type="entry name" value="DNA-binding domain of Mlu1-box binding protein MBP1"/>
    <property type="match status" value="1"/>
</dbReference>
<dbReference type="GO" id="GO:0033309">
    <property type="term" value="C:SBF transcription complex"/>
    <property type="evidence" value="ECO:0007669"/>
    <property type="project" value="TreeGrafter"/>
</dbReference>
<evidence type="ECO:0000256" key="1">
    <source>
        <dbReference type="SAM" id="MobiDB-lite"/>
    </source>
</evidence>
<reference evidence="3 5" key="1">
    <citation type="submission" date="2020-01" db="EMBL/GenBank/DDBJ databases">
        <authorList>
            <consortium name="DOE Joint Genome Institute"/>
            <person name="Haridas S."/>
            <person name="Albert R."/>
            <person name="Binder M."/>
            <person name="Bloem J."/>
            <person name="Labutti K."/>
            <person name="Salamov A."/>
            <person name="Andreopoulos B."/>
            <person name="Baker S.E."/>
            <person name="Barry K."/>
            <person name="Bills G."/>
            <person name="Bluhm B.H."/>
            <person name="Cannon C."/>
            <person name="Castanera R."/>
            <person name="Culley D.E."/>
            <person name="Daum C."/>
            <person name="Ezra D."/>
            <person name="Gonzalez J.B."/>
            <person name="Henrissat B."/>
            <person name="Kuo A."/>
            <person name="Liang C."/>
            <person name="Lipzen A."/>
            <person name="Lutzoni F."/>
            <person name="Magnuson J."/>
            <person name="Mondo S."/>
            <person name="Nolan M."/>
            <person name="Ohm R."/>
            <person name="Pangilinan J."/>
            <person name="Park H.-J."/>
            <person name="Ramirez L."/>
            <person name="Alfaro M."/>
            <person name="Sun H."/>
            <person name="Tritt A."/>
            <person name="Yoshinaga Y."/>
            <person name="Zwiers L.-H."/>
            <person name="Turgeon B.G."/>
            <person name="Goodwin S.B."/>
            <person name="Spatafora J.W."/>
            <person name="Crous P.W."/>
            <person name="Grigoriev I.V."/>
        </authorList>
    </citation>
    <scope>NUCLEOTIDE SEQUENCE</scope>
    <source>
        <strain evidence="3 5">CBS 781.70</strain>
    </source>
</reference>
<dbReference type="Proteomes" id="UP000504638">
    <property type="component" value="Unplaced"/>
</dbReference>